<dbReference type="EMBL" id="CP064939">
    <property type="protein sequence ID" value="QPH40071.1"/>
    <property type="molecule type" value="Genomic_DNA"/>
</dbReference>
<dbReference type="Proteomes" id="UP000594759">
    <property type="component" value="Chromosome"/>
</dbReference>
<name>A0A7S9PZV1_9SPHI</name>
<sequence length="104" mass="11569">MKCYLYIDNDKIGKVDFKVIDESMGAISGELITNENYGKYKLTVQQHFQLKGISNIEDFNFRITLENGTELNPAGGIGVIDSAEFNELKVESAGLDLSIFRSGK</sequence>
<dbReference type="RefSeq" id="WP_196099528.1">
    <property type="nucleotide sequence ID" value="NZ_CP064939.1"/>
</dbReference>
<evidence type="ECO:0000313" key="2">
    <source>
        <dbReference type="Proteomes" id="UP000594759"/>
    </source>
</evidence>
<dbReference type="KEGG" id="pex:IZT61_01945"/>
<reference evidence="1 2" key="1">
    <citation type="submission" date="2020-11" db="EMBL/GenBank/DDBJ databases">
        <title>Pedobacter endophytica, an endophytic bacteria isolated form Carex pumila.</title>
        <authorList>
            <person name="Peng Y."/>
            <person name="Jiang L."/>
            <person name="Lee J."/>
        </authorList>
    </citation>
    <scope>NUCLEOTIDE SEQUENCE [LARGE SCALE GENOMIC DNA]</scope>
    <source>
        <strain evidence="1 2">JBR3-12</strain>
    </source>
</reference>
<evidence type="ECO:0000313" key="1">
    <source>
        <dbReference type="EMBL" id="QPH40071.1"/>
    </source>
</evidence>
<organism evidence="1 2">
    <name type="scientific">Pedobacter endophyticus</name>
    <dbReference type="NCBI Taxonomy" id="2789740"/>
    <lineage>
        <taxon>Bacteria</taxon>
        <taxon>Pseudomonadati</taxon>
        <taxon>Bacteroidota</taxon>
        <taxon>Sphingobacteriia</taxon>
        <taxon>Sphingobacteriales</taxon>
        <taxon>Sphingobacteriaceae</taxon>
        <taxon>Pedobacter</taxon>
    </lineage>
</organism>
<proteinExistence type="predicted"/>
<keyword evidence="2" id="KW-1185">Reference proteome</keyword>
<accession>A0A7S9PZV1</accession>
<dbReference type="AlphaFoldDB" id="A0A7S9PZV1"/>
<protein>
    <submittedName>
        <fullName evidence="1">Uncharacterized protein</fullName>
    </submittedName>
</protein>
<gene>
    <name evidence="1" type="ORF">IZT61_01945</name>
</gene>